<dbReference type="EMBL" id="PVZG01000016">
    <property type="protein sequence ID" value="PRY22811.1"/>
    <property type="molecule type" value="Genomic_DNA"/>
</dbReference>
<organism evidence="6 7">
    <name type="scientific">Pseudosporangium ferrugineum</name>
    <dbReference type="NCBI Taxonomy" id="439699"/>
    <lineage>
        <taxon>Bacteria</taxon>
        <taxon>Bacillati</taxon>
        <taxon>Actinomycetota</taxon>
        <taxon>Actinomycetes</taxon>
        <taxon>Micromonosporales</taxon>
        <taxon>Micromonosporaceae</taxon>
        <taxon>Pseudosporangium</taxon>
    </lineage>
</organism>
<dbReference type="AlphaFoldDB" id="A0A2T0RNT9"/>
<evidence type="ECO:0000313" key="6">
    <source>
        <dbReference type="EMBL" id="PRY22811.1"/>
    </source>
</evidence>
<keyword evidence="7" id="KW-1185">Reference proteome</keyword>
<feature type="DNA-binding region" description="H-T-H motif" evidence="4">
    <location>
        <begin position="41"/>
        <end position="60"/>
    </location>
</feature>
<dbReference type="PROSITE" id="PS50977">
    <property type="entry name" value="HTH_TETR_2"/>
    <property type="match status" value="1"/>
</dbReference>
<accession>A0A2T0RNT9</accession>
<dbReference type="GO" id="GO:0000976">
    <property type="term" value="F:transcription cis-regulatory region binding"/>
    <property type="evidence" value="ECO:0007669"/>
    <property type="project" value="TreeGrafter"/>
</dbReference>
<sequence length="213" mass="22524">MTSPSEGVRRRRVPALAPDERRAALIAATVPLLHECGIEVSTRQIARAAGVAEGTIFGVFPDKTSLVVAALLHALDPQPTLDAIAAIDPAAGLRERLARAATLINTRFTESAHLMAGARKLVFATGGHPEAAARMAESRDRLTEVLTDLIAPDAGRLRRPPATVARLLLLFCGANSFGPFGDPARFDGDELVSLLLDGLIVRPTPTTGVPDRC</sequence>
<evidence type="ECO:0000256" key="2">
    <source>
        <dbReference type="ARBA" id="ARBA00023125"/>
    </source>
</evidence>
<feature type="domain" description="HTH tetR-type" evidence="5">
    <location>
        <begin position="19"/>
        <end position="78"/>
    </location>
</feature>
<protein>
    <submittedName>
        <fullName evidence="6">TetR family transcriptional regulator</fullName>
    </submittedName>
</protein>
<comment type="caution">
    <text evidence="6">The sequence shown here is derived from an EMBL/GenBank/DDBJ whole genome shotgun (WGS) entry which is preliminary data.</text>
</comment>
<reference evidence="6 7" key="1">
    <citation type="submission" date="2018-03" db="EMBL/GenBank/DDBJ databases">
        <title>Genomic Encyclopedia of Archaeal and Bacterial Type Strains, Phase II (KMG-II): from individual species to whole genera.</title>
        <authorList>
            <person name="Goeker M."/>
        </authorList>
    </citation>
    <scope>NUCLEOTIDE SEQUENCE [LARGE SCALE GENOMIC DNA]</scope>
    <source>
        <strain evidence="6 7">DSM 45348</strain>
    </source>
</reference>
<evidence type="ECO:0000256" key="1">
    <source>
        <dbReference type="ARBA" id="ARBA00023015"/>
    </source>
</evidence>
<dbReference type="Pfam" id="PF00440">
    <property type="entry name" value="TetR_N"/>
    <property type="match status" value="1"/>
</dbReference>
<dbReference type="RefSeq" id="WP_106129769.1">
    <property type="nucleotide sequence ID" value="NZ_PVZG01000016.1"/>
</dbReference>
<dbReference type="OrthoDB" id="3539650at2"/>
<evidence type="ECO:0000259" key="5">
    <source>
        <dbReference type="PROSITE" id="PS50977"/>
    </source>
</evidence>
<keyword evidence="1" id="KW-0805">Transcription regulation</keyword>
<proteinExistence type="predicted"/>
<dbReference type="InterPro" id="IPR009057">
    <property type="entry name" value="Homeodomain-like_sf"/>
</dbReference>
<name>A0A2T0RNT9_9ACTN</name>
<dbReference type="InterPro" id="IPR050109">
    <property type="entry name" value="HTH-type_TetR-like_transc_reg"/>
</dbReference>
<dbReference type="PANTHER" id="PTHR30055:SF234">
    <property type="entry name" value="HTH-TYPE TRANSCRIPTIONAL REGULATOR BETI"/>
    <property type="match status" value="1"/>
</dbReference>
<dbReference type="PANTHER" id="PTHR30055">
    <property type="entry name" value="HTH-TYPE TRANSCRIPTIONAL REGULATOR RUTR"/>
    <property type="match status" value="1"/>
</dbReference>
<evidence type="ECO:0000256" key="4">
    <source>
        <dbReference type="PROSITE-ProRule" id="PRU00335"/>
    </source>
</evidence>
<dbReference type="PRINTS" id="PR00455">
    <property type="entry name" value="HTHTETR"/>
</dbReference>
<gene>
    <name evidence="6" type="ORF">CLV70_11670</name>
</gene>
<dbReference type="Proteomes" id="UP000239209">
    <property type="component" value="Unassembled WGS sequence"/>
</dbReference>
<keyword evidence="2 4" id="KW-0238">DNA-binding</keyword>
<evidence type="ECO:0000256" key="3">
    <source>
        <dbReference type="ARBA" id="ARBA00023163"/>
    </source>
</evidence>
<evidence type="ECO:0000313" key="7">
    <source>
        <dbReference type="Proteomes" id="UP000239209"/>
    </source>
</evidence>
<dbReference type="GO" id="GO:0003700">
    <property type="term" value="F:DNA-binding transcription factor activity"/>
    <property type="evidence" value="ECO:0007669"/>
    <property type="project" value="TreeGrafter"/>
</dbReference>
<keyword evidence="3" id="KW-0804">Transcription</keyword>
<dbReference type="InterPro" id="IPR001647">
    <property type="entry name" value="HTH_TetR"/>
</dbReference>
<dbReference type="SUPFAM" id="SSF46689">
    <property type="entry name" value="Homeodomain-like"/>
    <property type="match status" value="1"/>
</dbReference>
<dbReference type="Gene3D" id="1.10.357.10">
    <property type="entry name" value="Tetracycline Repressor, domain 2"/>
    <property type="match status" value="1"/>
</dbReference>